<protein>
    <submittedName>
        <fullName evidence="1">Uncharacterized protein</fullName>
    </submittedName>
</protein>
<accession>A0ABD3F339</accession>
<evidence type="ECO:0000313" key="1">
    <source>
        <dbReference type="EMBL" id="KAL3660397.1"/>
    </source>
</evidence>
<name>A0ABD3F339_9STRA</name>
<organism evidence="1 2">
    <name type="scientific">Phytophthora oleae</name>
    <dbReference type="NCBI Taxonomy" id="2107226"/>
    <lineage>
        <taxon>Eukaryota</taxon>
        <taxon>Sar</taxon>
        <taxon>Stramenopiles</taxon>
        <taxon>Oomycota</taxon>
        <taxon>Peronosporomycetes</taxon>
        <taxon>Peronosporales</taxon>
        <taxon>Peronosporaceae</taxon>
        <taxon>Phytophthora</taxon>
    </lineage>
</organism>
<dbReference type="Proteomes" id="UP001632037">
    <property type="component" value="Unassembled WGS sequence"/>
</dbReference>
<keyword evidence="2" id="KW-1185">Reference proteome</keyword>
<dbReference type="EMBL" id="JBIMZQ010000041">
    <property type="protein sequence ID" value="KAL3660397.1"/>
    <property type="molecule type" value="Genomic_DNA"/>
</dbReference>
<reference evidence="1 2" key="1">
    <citation type="submission" date="2024-09" db="EMBL/GenBank/DDBJ databases">
        <title>Genome sequencing and assembly of Phytophthora oleae, isolate VK10A, causative agent of rot of olive drupes.</title>
        <authorList>
            <person name="Conti Taguali S."/>
            <person name="Riolo M."/>
            <person name="La Spada F."/>
            <person name="Cacciola S.O."/>
            <person name="Dionisio G."/>
        </authorList>
    </citation>
    <scope>NUCLEOTIDE SEQUENCE [LARGE SCALE GENOMIC DNA]</scope>
    <source>
        <strain evidence="1 2">VK10A</strain>
    </source>
</reference>
<gene>
    <name evidence="1" type="ORF">V7S43_014550</name>
</gene>
<proteinExistence type="predicted"/>
<evidence type="ECO:0000313" key="2">
    <source>
        <dbReference type="Proteomes" id="UP001632037"/>
    </source>
</evidence>
<sequence length="127" mass="14487">MTLPPSWGSSVRTGQELGLTKRRIGTKCDNRNINLHFQVDFHVGDDGGHHAKRERERESFGQMWARCWDWRQCVHHVQCESRAPGFSPHVAAGHQCRGGIVNLAMENLHLDASDCRVASFNRRSLRL</sequence>
<dbReference type="AlphaFoldDB" id="A0ABD3F339"/>
<comment type="caution">
    <text evidence="1">The sequence shown here is derived from an EMBL/GenBank/DDBJ whole genome shotgun (WGS) entry which is preliminary data.</text>
</comment>